<feature type="signal peptide" evidence="1">
    <location>
        <begin position="1"/>
        <end position="18"/>
    </location>
</feature>
<organism evidence="2 3">
    <name type="scientific">Pseudoalteromonas qingdaonensis</name>
    <dbReference type="NCBI Taxonomy" id="3131913"/>
    <lineage>
        <taxon>Bacteria</taxon>
        <taxon>Pseudomonadati</taxon>
        <taxon>Pseudomonadota</taxon>
        <taxon>Gammaproteobacteria</taxon>
        <taxon>Alteromonadales</taxon>
        <taxon>Pseudoalteromonadaceae</taxon>
        <taxon>Pseudoalteromonas</taxon>
    </lineage>
</organism>
<dbReference type="EMBL" id="JBCGCU010000011">
    <property type="protein sequence ID" value="MEM0515915.1"/>
    <property type="molecule type" value="Genomic_DNA"/>
</dbReference>
<dbReference type="RefSeq" id="WP_342678980.1">
    <property type="nucleotide sequence ID" value="NZ_JBCGCU010000011.1"/>
</dbReference>
<proteinExistence type="predicted"/>
<evidence type="ECO:0000313" key="2">
    <source>
        <dbReference type="EMBL" id="MEM0515915.1"/>
    </source>
</evidence>
<accession>A0ABU9N0W2</accession>
<evidence type="ECO:0000313" key="3">
    <source>
        <dbReference type="Proteomes" id="UP001447008"/>
    </source>
</evidence>
<keyword evidence="1" id="KW-0732">Signal</keyword>
<sequence>MRLFIAKMILTLCLPAAASTLANEVHNKTGARAHVLVDVPTAPACWYQGQRYSEGALLIMEEVLKICARKHPHEENGSLIWRRVDTKGEPIYPQSQNRIRVN</sequence>
<comment type="caution">
    <text evidence="2">The sequence shown here is derived from an EMBL/GenBank/DDBJ whole genome shotgun (WGS) entry which is preliminary data.</text>
</comment>
<feature type="chain" id="PRO_5045570097" evidence="1">
    <location>
        <begin position="19"/>
        <end position="102"/>
    </location>
</feature>
<evidence type="ECO:0000256" key="1">
    <source>
        <dbReference type="SAM" id="SignalP"/>
    </source>
</evidence>
<gene>
    <name evidence="2" type="ORF">WCN91_10910</name>
</gene>
<keyword evidence="3" id="KW-1185">Reference proteome</keyword>
<dbReference type="Proteomes" id="UP001447008">
    <property type="component" value="Unassembled WGS sequence"/>
</dbReference>
<dbReference type="Pfam" id="PF07383">
    <property type="entry name" value="DUF1496"/>
    <property type="match status" value="1"/>
</dbReference>
<reference evidence="2 3" key="1">
    <citation type="submission" date="2024-03" db="EMBL/GenBank/DDBJ databases">
        <title>Pseudoalteromonas qingdaonensis sp. nov., isolated from the intestines of marine benthic organisms.</title>
        <authorList>
            <person name="Lin X."/>
            <person name="Fang S."/>
            <person name="Hu X."/>
        </authorList>
    </citation>
    <scope>NUCLEOTIDE SEQUENCE [LARGE SCALE GENOMIC DNA]</scope>
    <source>
        <strain evidence="2 3">YIC-827</strain>
    </source>
</reference>
<protein>
    <submittedName>
        <fullName evidence="2">DUF1496 domain-containing protein</fullName>
    </submittedName>
</protein>
<dbReference type="InterPro" id="IPR009971">
    <property type="entry name" value="DUF1496"/>
</dbReference>
<name>A0ABU9N0W2_9GAMM</name>